<dbReference type="PROSITE" id="PS51257">
    <property type="entry name" value="PROKAR_LIPOPROTEIN"/>
    <property type="match status" value="1"/>
</dbReference>
<gene>
    <name evidence="12" type="ORF">J7T54_006486</name>
</gene>
<dbReference type="Pfam" id="PF01915">
    <property type="entry name" value="Glyco_hydro_3_C"/>
    <property type="match status" value="1"/>
</dbReference>
<keyword evidence="4" id="KW-0732">Signal</keyword>
<dbReference type="InterPro" id="IPR051915">
    <property type="entry name" value="Cellulose_Degrad_GH3"/>
</dbReference>
<evidence type="ECO:0000313" key="12">
    <source>
        <dbReference type="EMBL" id="KAI6784441.1"/>
    </source>
</evidence>
<feature type="domain" description="Glycoside hydrolase family 3 C-terminal" evidence="11">
    <location>
        <begin position="440"/>
        <end position="574"/>
    </location>
</feature>
<evidence type="ECO:0000256" key="1">
    <source>
        <dbReference type="ARBA" id="ARBA00000448"/>
    </source>
</evidence>
<dbReference type="InterPro" id="IPR036881">
    <property type="entry name" value="Glyco_hydro_3_C_sf"/>
</dbReference>
<dbReference type="AlphaFoldDB" id="A0A9P9Y6R2"/>
<dbReference type="GeneID" id="75832964"/>
<evidence type="ECO:0000256" key="9">
    <source>
        <dbReference type="ARBA" id="ARBA00023326"/>
    </source>
</evidence>
<dbReference type="InterPro" id="IPR036962">
    <property type="entry name" value="Glyco_hydro_3_N_sf"/>
</dbReference>
<keyword evidence="13" id="KW-1185">Reference proteome</keyword>
<keyword evidence="5" id="KW-0378">Hydrolase</keyword>
<comment type="caution">
    <text evidence="12">The sequence shown here is derived from an EMBL/GenBank/DDBJ whole genome shotgun (WGS) entry which is preliminary data.</text>
</comment>
<reference evidence="12" key="2">
    <citation type="submission" date="2022-07" db="EMBL/GenBank/DDBJ databases">
        <authorList>
            <person name="Goncalves M.F.M."/>
            <person name="Hilario S."/>
            <person name="Van De Peer Y."/>
            <person name="Esteves A.C."/>
            <person name="Alves A."/>
        </authorList>
    </citation>
    <scope>NUCLEOTIDE SEQUENCE</scope>
    <source>
        <strain evidence="12">MUM 19.33</strain>
    </source>
</reference>
<evidence type="ECO:0000256" key="5">
    <source>
        <dbReference type="ARBA" id="ARBA00022801"/>
    </source>
</evidence>
<keyword evidence="7" id="KW-0119">Carbohydrate metabolism</keyword>
<keyword evidence="6" id="KW-0325">Glycoprotein</keyword>
<comment type="catalytic activity">
    <reaction evidence="1">
        <text>Hydrolysis of terminal, non-reducing beta-D-glucosyl residues with release of beta-D-glucose.</text>
        <dbReference type="EC" id="3.2.1.21"/>
    </reaction>
</comment>
<evidence type="ECO:0000256" key="4">
    <source>
        <dbReference type="ARBA" id="ARBA00022729"/>
    </source>
</evidence>
<dbReference type="SUPFAM" id="SSF52279">
    <property type="entry name" value="Beta-D-glucan exohydrolase, C-terminal domain"/>
    <property type="match status" value="1"/>
</dbReference>
<dbReference type="SUPFAM" id="SSF51445">
    <property type="entry name" value="(Trans)glycosidases"/>
    <property type="match status" value="1"/>
</dbReference>
<dbReference type="PANTHER" id="PTHR30620:SF16">
    <property type="entry name" value="LYSOSOMAL BETA GLUCOSIDASE"/>
    <property type="match status" value="1"/>
</dbReference>
<dbReference type="EC" id="3.2.1.21" evidence="3"/>
<dbReference type="InterPro" id="IPR002772">
    <property type="entry name" value="Glyco_hydro_3_C"/>
</dbReference>
<reference evidence="12" key="1">
    <citation type="journal article" date="2021" name="J Fungi (Basel)">
        <title>Genomic and Metabolomic Analyses of the Marine Fungus Emericellopsis cladophorae: Insights into Saltwater Adaptability Mechanisms and Its Biosynthetic Potential.</title>
        <authorList>
            <person name="Goncalves M.F.M."/>
            <person name="Hilario S."/>
            <person name="Van de Peer Y."/>
            <person name="Esteves A.C."/>
            <person name="Alves A."/>
        </authorList>
    </citation>
    <scope>NUCLEOTIDE SEQUENCE</scope>
    <source>
        <strain evidence="12">MUM 19.33</strain>
    </source>
</reference>
<keyword evidence="8" id="KW-0326">Glycosidase</keyword>
<dbReference type="Proteomes" id="UP001055219">
    <property type="component" value="Unassembled WGS sequence"/>
</dbReference>
<dbReference type="OrthoDB" id="416222at2759"/>
<evidence type="ECO:0000256" key="8">
    <source>
        <dbReference type="ARBA" id="ARBA00023295"/>
    </source>
</evidence>
<proteinExistence type="inferred from homology"/>
<feature type="domain" description="Glycoside hydrolase family 3 N-terminal" evidence="10">
    <location>
        <begin position="49"/>
        <end position="361"/>
    </location>
</feature>
<dbReference type="GO" id="GO:0009251">
    <property type="term" value="P:glucan catabolic process"/>
    <property type="evidence" value="ECO:0007669"/>
    <property type="project" value="TreeGrafter"/>
</dbReference>
<dbReference type="InterPro" id="IPR001764">
    <property type="entry name" value="Glyco_hydro_3_N"/>
</dbReference>
<evidence type="ECO:0000256" key="2">
    <source>
        <dbReference type="ARBA" id="ARBA00005336"/>
    </source>
</evidence>
<evidence type="ECO:0000259" key="10">
    <source>
        <dbReference type="Pfam" id="PF00933"/>
    </source>
</evidence>
<dbReference type="InterPro" id="IPR017853">
    <property type="entry name" value="GH"/>
</dbReference>
<comment type="similarity">
    <text evidence="2">Belongs to the glycosyl hydrolase 3 family.</text>
</comment>
<evidence type="ECO:0000259" key="11">
    <source>
        <dbReference type="Pfam" id="PF01915"/>
    </source>
</evidence>
<dbReference type="RefSeq" id="XP_051365297.1">
    <property type="nucleotide sequence ID" value="XM_051502922.1"/>
</dbReference>
<evidence type="ECO:0000256" key="3">
    <source>
        <dbReference type="ARBA" id="ARBA00012744"/>
    </source>
</evidence>
<dbReference type="Gene3D" id="3.40.50.1700">
    <property type="entry name" value="Glycoside hydrolase family 3 C-terminal domain"/>
    <property type="match status" value="1"/>
</dbReference>
<organism evidence="12 13">
    <name type="scientific">Emericellopsis cladophorae</name>
    <dbReference type="NCBI Taxonomy" id="2686198"/>
    <lineage>
        <taxon>Eukaryota</taxon>
        <taxon>Fungi</taxon>
        <taxon>Dikarya</taxon>
        <taxon>Ascomycota</taxon>
        <taxon>Pezizomycotina</taxon>
        <taxon>Sordariomycetes</taxon>
        <taxon>Hypocreomycetidae</taxon>
        <taxon>Hypocreales</taxon>
        <taxon>Bionectriaceae</taxon>
        <taxon>Emericellopsis</taxon>
    </lineage>
</organism>
<dbReference type="PANTHER" id="PTHR30620">
    <property type="entry name" value="PERIPLASMIC BETA-GLUCOSIDASE-RELATED"/>
    <property type="match status" value="1"/>
</dbReference>
<dbReference type="PRINTS" id="PR00133">
    <property type="entry name" value="GLHYDRLASE3"/>
</dbReference>
<dbReference type="GO" id="GO:0008422">
    <property type="term" value="F:beta-glucosidase activity"/>
    <property type="evidence" value="ECO:0007669"/>
    <property type="project" value="UniProtKB-EC"/>
</dbReference>
<dbReference type="EMBL" id="JAGIXG020000004">
    <property type="protein sequence ID" value="KAI6784441.1"/>
    <property type="molecule type" value="Genomic_DNA"/>
</dbReference>
<accession>A0A9P9Y6R2</accession>
<sequence>MKPIIIAGTLATAACGLKTDTPKPATYPYKDASLSSNDRVNDLLSRMSLAEKVGQMYHARYLPNRPKDIWPQVTEKHLTHFVYTGGVDDVDAFIDWYNELQQIAIDNTTLGIPITISTDPQHGWTQDSVASNTGMSFSRWPEPMGIVAMRSPQRMFEYGDIVDLATEPRWGRMGLTMGEDADLTTGMMLSMLEGLQGGSQVTNSSLVATVKHFPGGGPQEDGADPHYSWGRNQIYPSNNEAYHLRPFEAAIAAGVPQIMPYYSQPKGNDWEEVGFAFNKGVIRDLLQDQLGFEGIVLTDFGILTMTPWGVEDETLLDRTRLAIEAGCDIFGGETSTELLVQLVEDGLTAESRIDHSVAKLLKQKFELGLFDQPLVDKKAAQKLVGNEDFRLLGNDTQRRSFTLLTNHDNILPLGRRARKAKIYAEGIPVSVLESWGLTVVEHVDEADYAFLRMGSPKETPHPTNPNYFNNGTLEFNSTERARQAAIYSRVPTIVDIKAVRVPAIPEVAEQAAALFVSYGSSPEAFLDVVFGIVPPEGRLPFDMPRSDQAVEESFEDLQFDTKDPVFRFGDGLSYGTRPCIPKPRPRPDHLPAST</sequence>
<dbReference type="Pfam" id="PF00933">
    <property type="entry name" value="Glyco_hydro_3"/>
    <property type="match status" value="1"/>
</dbReference>
<evidence type="ECO:0000256" key="7">
    <source>
        <dbReference type="ARBA" id="ARBA00023277"/>
    </source>
</evidence>
<name>A0A9P9Y6R2_9HYPO</name>
<keyword evidence="9" id="KW-0624">Polysaccharide degradation</keyword>
<protein>
    <recommendedName>
        <fullName evidence="3">beta-glucosidase</fullName>
        <ecNumber evidence="3">3.2.1.21</ecNumber>
    </recommendedName>
</protein>
<dbReference type="Gene3D" id="3.20.20.300">
    <property type="entry name" value="Glycoside hydrolase, family 3, N-terminal domain"/>
    <property type="match status" value="1"/>
</dbReference>
<evidence type="ECO:0000256" key="6">
    <source>
        <dbReference type="ARBA" id="ARBA00023180"/>
    </source>
</evidence>
<evidence type="ECO:0000313" key="13">
    <source>
        <dbReference type="Proteomes" id="UP001055219"/>
    </source>
</evidence>